<feature type="binding site" evidence="8">
    <location>
        <position position="286"/>
    </location>
    <ligand>
        <name>shikimate</name>
        <dbReference type="ChEBI" id="CHEBI:36208"/>
    </ligand>
</feature>
<dbReference type="EMBL" id="LT670844">
    <property type="protein sequence ID" value="SHK42503.1"/>
    <property type="molecule type" value="Genomic_DNA"/>
</dbReference>
<dbReference type="EC" id="1.1.1.25" evidence="2 8"/>
<dbReference type="GO" id="GO:0004764">
    <property type="term" value="F:shikimate 3-dehydrogenase (NADP+) activity"/>
    <property type="evidence" value="ECO:0007669"/>
    <property type="project" value="UniProtKB-UniRule"/>
</dbReference>
<feature type="binding site" evidence="8">
    <location>
        <position position="139"/>
    </location>
    <ligand>
        <name>shikimate</name>
        <dbReference type="ChEBI" id="CHEBI:36208"/>
    </ligand>
</feature>
<dbReference type="PANTHER" id="PTHR21089">
    <property type="entry name" value="SHIKIMATE DEHYDROGENASE"/>
    <property type="match status" value="1"/>
</dbReference>
<dbReference type="InterPro" id="IPR022893">
    <property type="entry name" value="Shikimate_DH_fam"/>
</dbReference>
<evidence type="ECO:0000259" key="11">
    <source>
        <dbReference type="Pfam" id="PF18317"/>
    </source>
</evidence>
<dbReference type="GO" id="GO:0009073">
    <property type="term" value="P:aromatic amino acid family biosynthetic process"/>
    <property type="evidence" value="ECO:0007669"/>
    <property type="project" value="UniProtKB-KW"/>
</dbReference>
<evidence type="ECO:0000256" key="5">
    <source>
        <dbReference type="ARBA" id="ARBA00023002"/>
    </source>
</evidence>
<dbReference type="Proteomes" id="UP000189935">
    <property type="component" value="Chromosome I"/>
</dbReference>
<dbReference type="UniPathway" id="UPA00053">
    <property type="reaction ID" value="UER00087"/>
</dbReference>
<dbReference type="AlphaFoldDB" id="A0A1M6SCM9"/>
<comment type="catalytic activity">
    <reaction evidence="7 8">
        <text>shikimate + NADP(+) = 3-dehydroshikimate + NADPH + H(+)</text>
        <dbReference type="Rhea" id="RHEA:17737"/>
        <dbReference type="ChEBI" id="CHEBI:15378"/>
        <dbReference type="ChEBI" id="CHEBI:16630"/>
        <dbReference type="ChEBI" id="CHEBI:36208"/>
        <dbReference type="ChEBI" id="CHEBI:57783"/>
        <dbReference type="ChEBI" id="CHEBI:58349"/>
        <dbReference type="EC" id="1.1.1.25"/>
    </reaction>
</comment>
<name>A0A1M6SCM9_9BRAD</name>
<evidence type="ECO:0000256" key="8">
    <source>
        <dbReference type="HAMAP-Rule" id="MF_00222"/>
    </source>
</evidence>
<dbReference type="GO" id="GO:0005829">
    <property type="term" value="C:cytosol"/>
    <property type="evidence" value="ECO:0007669"/>
    <property type="project" value="TreeGrafter"/>
</dbReference>
<comment type="function">
    <text evidence="8">Involved in the biosynthesis of the chorismate, which leads to the biosynthesis of aromatic amino acids. Catalyzes the reversible NADPH linked reduction of 3-dehydroshikimate (DHSA) to yield shikimate (SA).</text>
</comment>
<feature type="binding site" evidence="8">
    <location>
        <begin position="52"/>
        <end position="54"/>
    </location>
    <ligand>
        <name>shikimate</name>
        <dbReference type="ChEBI" id="CHEBI:36208"/>
    </ligand>
</feature>
<feature type="domain" description="Shikimate dehydrogenase substrate binding N-terminal" evidence="10">
    <location>
        <begin position="44"/>
        <end position="125"/>
    </location>
</feature>
<feature type="domain" description="SDH C-terminal" evidence="11">
    <location>
        <begin position="279"/>
        <end position="306"/>
    </location>
</feature>
<dbReference type="Gene3D" id="3.40.50.10860">
    <property type="entry name" value="Leucine Dehydrogenase, chain A, domain 1"/>
    <property type="match status" value="1"/>
</dbReference>
<dbReference type="SUPFAM" id="SSF51735">
    <property type="entry name" value="NAD(P)-binding Rossmann-fold domains"/>
    <property type="match status" value="1"/>
</dbReference>
<keyword evidence="5 8" id="KW-0560">Oxidoreductase</keyword>
<reference evidence="12 13" key="1">
    <citation type="submission" date="2016-11" db="EMBL/GenBank/DDBJ databases">
        <authorList>
            <person name="Jaros S."/>
            <person name="Januszkiewicz K."/>
            <person name="Wedrychowicz H."/>
        </authorList>
    </citation>
    <scope>NUCLEOTIDE SEQUENCE [LARGE SCALE GENOMIC DNA]</scope>
    <source>
        <strain evidence="12 13">GAS499</strain>
    </source>
</reference>
<dbReference type="Pfam" id="PF18317">
    <property type="entry name" value="SDH_C"/>
    <property type="match status" value="1"/>
</dbReference>
<dbReference type="GO" id="GO:0050661">
    <property type="term" value="F:NADP binding"/>
    <property type="evidence" value="ECO:0007669"/>
    <property type="project" value="InterPro"/>
</dbReference>
<dbReference type="GO" id="GO:0019632">
    <property type="term" value="P:shikimate metabolic process"/>
    <property type="evidence" value="ECO:0007669"/>
    <property type="project" value="InterPro"/>
</dbReference>
<dbReference type="InterPro" id="IPR006151">
    <property type="entry name" value="Shikm_DH/Glu-tRNA_Rdtase"/>
</dbReference>
<feature type="active site" description="Proton acceptor" evidence="8">
    <location>
        <position position="103"/>
    </location>
</feature>
<dbReference type="Pfam" id="PF08501">
    <property type="entry name" value="Shikimate_dh_N"/>
    <property type="match status" value="1"/>
</dbReference>
<dbReference type="InterPro" id="IPR036291">
    <property type="entry name" value="NAD(P)-bd_dom_sf"/>
</dbReference>
<protein>
    <recommendedName>
        <fullName evidence="2 8">Shikimate dehydrogenase (NADP(+))</fullName>
        <shortName evidence="8">SDH</shortName>
        <ecNumber evidence="2 8">1.1.1.25</ecNumber>
    </recommendedName>
</protein>
<feature type="binding site" evidence="8">
    <location>
        <position position="115"/>
    </location>
    <ligand>
        <name>NADP(+)</name>
        <dbReference type="ChEBI" id="CHEBI:58349"/>
    </ligand>
</feature>
<proteinExistence type="inferred from homology"/>
<feature type="domain" description="Quinate/shikimate 5-dehydrogenase/glutamyl-tRNA reductase" evidence="9">
    <location>
        <begin position="154"/>
        <end position="233"/>
    </location>
</feature>
<dbReference type="CDD" id="cd01065">
    <property type="entry name" value="NAD_bind_Shikimate_DH"/>
    <property type="match status" value="1"/>
</dbReference>
<dbReference type="SUPFAM" id="SSF53223">
    <property type="entry name" value="Aminoacid dehydrogenase-like, N-terminal domain"/>
    <property type="match status" value="1"/>
</dbReference>
<evidence type="ECO:0000256" key="6">
    <source>
        <dbReference type="ARBA" id="ARBA00023141"/>
    </source>
</evidence>
<dbReference type="InterPro" id="IPR011342">
    <property type="entry name" value="Shikimate_DH"/>
</dbReference>
<evidence type="ECO:0000259" key="10">
    <source>
        <dbReference type="Pfam" id="PF08501"/>
    </source>
</evidence>
<dbReference type="Pfam" id="PF01488">
    <property type="entry name" value="Shikimate_DH"/>
    <property type="match status" value="1"/>
</dbReference>
<keyword evidence="3 8" id="KW-0028">Amino-acid biosynthesis</keyword>
<comment type="pathway">
    <text evidence="1 8">Metabolic intermediate biosynthesis; chorismate biosynthesis; chorismate from D-erythrose 4-phosphate and phosphoenolpyruvate: step 4/7.</text>
</comment>
<dbReference type="PANTHER" id="PTHR21089:SF1">
    <property type="entry name" value="BIFUNCTIONAL 3-DEHYDROQUINATE DEHYDRATASE_SHIKIMATE DEHYDROGENASE, CHLOROPLASTIC"/>
    <property type="match status" value="1"/>
</dbReference>
<feature type="binding site" evidence="8">
    <location>
        <position position="279"/>
    </location>
    <ligand>
        <name>NADP(+)</name>
        <dbReference type="ChEBI" id="CHEBI:58349"/>
    </ligand>
</feature>
<dbReference type="HAMAP" id="MF_00222">
    <property type="entry name" value="Shikimate_DH_AroE"/>
    <property type="match status" value="1"/>
</dbReference>
<dbReference type="GO" id="GO:0009423">
    <property type="term" value="P:chorismate biosynthetic process"/>
    <property type="evidence" value="ECO:0007669"/>
    <property type="project" value="UniProtKB-UniRule"/>
</dbReference>
<dbReference type="InterPro" id="IPR041121">
    <property type="entry name" value="SDH_C"/>
</dbReference>
<feature type="binding site" evidence="8">
    <location>
        <position position="257"/>
    </location>
    <ligand>
        <name>shikimate</name>
        <dbReference type="ChEBI" id="CHEBI:36208"/>
    </ligand>
</feature>
<dbReference type="Gene3D" id="3.40.50.720">
    <property type="entry name" value="NAD(P)-binding Rossmann-like Domain"/>
    <property type="match status" value="1"/>
</dbReference>
<evidence type="ECO:0000256" key="3">
    <source>
        <dbReference type="ARBA" id="ARBA00022605"/>
    </source>
</evidence>
<dbReference type="NCBIfam" id="NF001310">
    <property type="entry name" value="PRK00258.1-2"/>
    <property type="match status" value="1"/>
</dbReference>
<dbReference type="InterPro" id="IPR013708">
    <property type="entry name" value="Shikimate_DH-bd_N"/>
</dbReference>
<dbReference type="NCBIfam" id="TIGR00507">
    <property type="entry name" value="aroE"/>
    <property type="match status" value="1"/>
</dbReference>
<comment type="subunit">
    <text evidence="8">Homodimer.</text>
</comment>
<organism evidence="12 13">
    <name type="scientific">Bradyrhizobium lablabi</name>
    <dbReference type="NCBI Taxonomy" id="722472"/>
    <lineage>
        <taxon>Bacteria</taxon>
        <taxon>Pseudomonadati</taxon>
        <taxon>Pseudomonadota</taxon>
        <taxon>Alphaproteobacteria</taxon>
        <taxon>Hyphomicrobiales</taxon>
        <taxon>Nitrobacteraceae</taxon>
        <taxon>Bradyrhizobium</taxon>
    </lineage>
</organism>
<dbReference type="InterPro" id="IPR046346">
    <property type="entry name" value="Aminoacid_DH-like_N_sf"/>
</dbReference>
<keyword evidence="4 8" id="KW-0521">NADP</keyword>
<evidence type="ECO:0000256" key="2">
    <source>
        <dbReference type="ARBA" id="ARBA00012962"/>
    </source>
</evidence>
<dbReference type="FunFam" id="3.40.50.10860:FF:000006">
    <property type="entry name" value="Shikimate dehydrogenase (NADP(+))"/>
    <property type="match status" value="1"/>
</dbReference>
<sequence length="313" mass="34151">MSIEKSEYRKKEEAAEVSEGVLYASLLSTRRRRGERLMSDKYAVVGNPIDHTKSPLIHLSFAKETGQNIDYAAIEAPIGGFSEVVDKFRREGGLGLNITAPFKLDAFAYCTDLKERARLAGAVNAMKFEVDRVTGENFDGVGLTNDITRNLGRLMKGRRVALLGAGGAARGVVLPFLEQGPTELVIVNRTVTKAEELGRQFKQYGPITAIGYSALADKKLGRFDLVVNATSASLRGELPPISPEVFGDDCLAYELLYGKGLTPFLRLARNAGVKRLADGVGMLVEQAAEAFVWWRGLRPDTGTTIKKLTVPLE</sequence>
<feature type="binding site" evidence="8">
    <location>
        <position position="99"/>
    </location>
    <ligand>
        <name>shikimate</name>
        <dbReference type="ChEBI" id="CHEBI:36208"/>
    </ligand>
</feature>
<evidence type="ECO:0000256" key="7">
    <source>
        <dbReference type="ARBA" id="ARBA00049442"/>
    </source>
</evidence>
<dbReference type="RefSeq" id="WP_244562305.1">
    <property type="nucleotide sequence ID" value="NZ_LT670844.1"/>
</dbReference>
<evidence type="ECO:0000256" key="4">
    <source>
        <dbReference type="ARBA" id="ARBA00022857"/>
    </source>
</evidence>
<keyword evidence="6 8" id="KW-0057">Aromatic amino acid biosynthesis</keyword>
<gene>
    <name evidence="8" type="primary">aroE</name>
    <name evidence="12" type="ORF">SAMN05444159_3230</name>
</gene>
<feature type="binding site" evidence="8">
    <location>
        <begin position="164"/>
        <end position="168"/>
    </location>
    <ligand>
        <name>NADP(+)</name>
        <dbReference type="ChEBI" id="CHEBI:58349"/>
    </ligand>
</feature>
<comment type="similarity">
    <text evidence="8">Belongs to the shikimate dehydrogenase family.</text>
</comment>
<accession>A0A1M6SCM9</accession>
<feature type="binding site" evidence="8">
    <location>
        <position position="124"/>
    </location>
    <ligand>
        <name>shikimate</name>
        <dbReference type="ChEBI" id="CHEBI:36208"/>
    </ligand>
</feature>
<feature type="binding site" evidence="8">
    <location>
        <position position="255"/>
    </location>
    <ligand>
        <name>NADP(+)</name>
        <dbReference type="ChEBI" id="CHEBI:58349"/>
    </ligand>
</feature>
<evidence type="ECO:0000313" key="12">
    <source>
        <dbReference type="EMBL" id="SHK42503.1"/>
    </source>
</evidence>
<evidence type="ECO:0000256" key="1">
    <source>
        <dbReference type="ARBA" id="ARBA00004871"/>
    </source>
</evidence>
<dbReference type="GO" id="GO:0008652">
    <property type="term" value="P:amino acid biosynthetic process"/>
    <property type="evidence" value="ECO:0007669"/>
    <property type="project" value="UniProtKB-KW"/>
</dbReference>
<feature type="binding site" evidence="8">
    <location>
        <begin position="188"/>
        <end position="193"/>
    </location>
    <ligand>
        <name>NADP(+)</name>
        <dbReference type="ChEBI" id="CHEBI:58349"/>
    </ligand>
</feature>
<evidence type="ECO:0000313" key="13">
    <source>
        <dbReference type="Proteomes" id="UP000189935"/>
    </source>
</evidence>
<evidence type="ECO:0000259" key="9">
    <source>
        <dbReference type="Pfam" id="PF01488"/>
    </source>
</evidence>